<proteinExistence type="predicted"/>
<evidence type="ECO:0000313" key="2">
    <source>
        <dbReference type="Proteomes" id="UP000824073"/>
    </source>
</evidence>
<dbReference type="CDD" id="cd09846">
    <property type="entry name" value="DUF1312"/>
    <property type="match status" value="1"/>
</dbReference>
<organism evidence="1 2">
    <name type="scientific">Candidatus Ventrousia excrementavium</name>
    <dbReference type="NCBI Taxonomy" id="2840961"/>
    <lineage>
        <taxon>Bacteria</taxon>
        <taxon>Bacillati</taxon>
        <taxon>Bacillota</taxon>
        <taxon>Clostridia</taxon>
        <taxon>Eubacteriales</taxon>
        <taxon>Clostridiaceae</taxon>
        <taxon>Clostridiaceae incertae sedis</taxon>
        <taxon>Candidatus Ventrousia</taxon>
    </lineage>
</organism>
<dbReference type="EMBL" id="DVMR01000030">
    <property type="protein sequence ID" value="HIU43225.1"/>
    <property type="molecule type" value="Genomic_DNA"/>
</dbReference>
<protein>
    <submittedName>
        <fullName evidence="1">NusG domain II-containing protein</fullName>
    </submittedName>
</protein>
<reference evidence="1" key="1">
    <citation type="submission" date="2020-10" db="EMBL/GenBank/DDBJ databases">
        <authorList>
            <person name="Gilroy R."/>
        </authorList>
    </citation>
    <scope>NUCLEOTIDE SEQUENCE</scope>
    <source>
        <strain evidence="1">CHK191-8634</strain>
    </source>
</reference>
<name>A0A9D1LKR9_9CLOT</name>
<dbReference type="Gene3D" id="2.60.320.10">
    <property type="entry name" value="N-utilization substance G protein NusG, insert domain"/>
    <property type="match status" value="1"/>
</dbReference>
<dbReference type="Proteomes" id="UP000824073">
    <property type="component" value="Unassembled WGS sequence"/>
</dbReference>
<dbReference type="Pfam" id="PF07009">
    <property type="entry name" value="NusG_II"/>
    <property type="match status" value="1"/>
</dbReference>
<gene>
    <name evidence="1" type="ORF">IAB67_02885</name>
</gene>
<accession>A0A9D1LKR9</accession>
<evidence type="ECO:0000313" key="1">
    <source>
        <dbReference type="EMBL" id="HIU43225.1"/>
    </source>
</evidence>
<reference evidence="1" key="2">
    <citation type="journal article" date="2021" name="PeerJ">
        <title>Extensive microbial diversity within the chicken gut microbiome revealed by metagenomics and culture.</title>
        <authorList>
            <person name="Gilroy R."/>
            <person name="Ravi A."/>
            <person name="Getino M."/>
            <person name="Pursley I."/>
            <person name="Horton D.L."/>
            <person name="Alikhan N.F."/>
            <person name="Baker D."/>
            <person name="Gharbi K."/>
            <person name="Hall N."/>
            <person name="Watson M."/>
            <person name="Adriaenssens E.M."/>
            <person name="Foster-Nyarko E."/>
            <person name="Jarju S."/>
            <person name="Secka A."/>
            <person name="Antonio M."/>
            <person name="Oren A."/>
            <person name="Chaudhuri R.R."/>
            <person name="La Ragione R."/>
            <person name="Hildebrand F."/>
            <person name="Pallen M.J."/>
        </authorList>
    </citation>
    <scope>NUCLEOTIDE SEQUENCE</scope>
    <source>
        <strain evidence="1">CHK191-8634</strain>
    </source>
</reference>
<sequence length="121" mass="12661">MKRGDIIVCAAVLLLAAGIFALGLTRADGDQLVAVVRQDGTEVARIVLTGLREPVTVTVDGEYQNVIVADSSGARVQSATCPRQTCVHTGLLTRAGQTAVCLENKMTLTLEGADAPDVVIR</sequence>
<dbReference type="AlphaFoldDB" id="A0A9D1LKR9"/>
<dbReference type="InterPro" id="IPR038690">
    <property type="entry name" value="NusG_2_sf"/>
</dbReference>
<comment type="caution">
    <text evidence="1">The sequence shown here is derived from an EMBL/GenBank/DDBJ whole genome shotgun (WGS) entry which is preliminary data.</text>
</comment>